<protein>
    <submittedName>
        <fullName evidence="2">Helix-turn-helix protein</fullName>
    </submittedName>
</protein>
<proteinExistence type="predicted"/>
<dbReference type="InterPro" id="IPR010982">
    <property type="entry name" value="Lambda_DNA-bd_dom_sf"/>
</dbReference>
<dbReference type="SMART" id="SM00530">
    <property type="entry name" value="HTH_XRE"/>
    <property type="match status" value="1"/>
</dbReference>
<evidence type="ECO:0000259" key="1">
    <source>
        <dbReference type="PROSITE" id="PS50943"/>
    </source>
</evidence>
<accession>A0A421B950</accession>
<name>A0A421B950_9PSEU</name>
<dbReference type="RefSeq" id="WP_246009688.1">
    <property type="nucleotide sequence ID" value="NZ_RCDD01000001.1"/>
</dbReference>
<dbReference type="CDD" id="cd00093">
    <property type="entry name" value="HTH_XRE"/>
    <property type="match status" value="1"/>
</dbReference>
<dbReference type="Gene3D" id="1.10.260.40">
    <property type="entry name" value="lambda repressor-like DNA-binding domains"/>
    <property type="match status" value="1"/>
</dbReference>
<reference evidence="2 3" key="1">
    <citation type="submission" date="2018-10" db="EMBL/GenBank/DDBJ databases">
        <title>Genomic Encyclopedia of Archaeal and Bacterial Type Strains, Phase II (KMG-II): from individual species to whole genera.</title>
        <authorList>
            <person name="Goeker M."/>
        </authorList>
    </citation>
    <scope>NUCLEOTIDE SEQUENCE [LARGE SCALE GENOMIC DNA]</scope>
    <source>
        <strain evidence="2 3">DSM 45657</strain>
    </source>
</reference>
<dbReference type="AlphaFoldDB" id="A0A421B950"/>
<dbReference type="PROSITE" id="PS50943">
    <property type="entry name" value="HTH_CROC1"/>
    <property type="match status" value="1"/>
</dbReference>
<dbReference type="EMBL" id="RCDD01000001">
    <property type="protein sequence ID" value="RLK60775.1"/>
    <property type="molecule type" value="Genomic_DNA"/>
</dbReference>
<feature type="domain" description="HTH cro/C1-type" evidence="1">
    <location>
        <begin position="17"/>
        <end position="71"/>
    </location>
</feature>
<sequence>MERVDPSALRWLIGVELTNYRKQAGASQAEVGKALKISGGMVAHFEVGRHLPSPQQIDVMLSHYGAPRYDIDRLSYLAGRADKSSWLARWNDVIPDWLRTYIGLEGLASHVVTYAPLVLNALTQTRDYSAGVTAPSSRVRPDQEERLVSLRMERQLRALADENPLHLTMLLEESVLDRPIGGTPEVMRGQLEHLLALAERDNIEVLVLPTAIGRHDGLEGQFSLLHFRDAEDNLQAQSVVYVEIPDDAIYIQEQRQVAQYTRNADQLREVALSPAESATAIRTRLAAFE</sequence>
<dbReference type="Proteomes" id="UP000282454">
    <property type="component" value="Unassembled WGS sequence"/>
</dbReference>
<comment type="caution">
    <text evidence="2">The sequence shown here is derived from an EMBL/GenBank/DDBJ whole genome shotgun (WGS) entry which is preliminary data.</text>
</comment>
<dbReference type="GO" id="GO:0003677">
    <property type="term" value="F:DNA binding"/>
    <property type="evidence" value="ECO:0007669"/>
    <property type="project" value="InterPro"/>
</dbReference>
<evidence type="ECO:0000313" key="2">
    <source>
        <dbReference type="EMBL" id="RLK60775.1"/>
    </source>
</evidence>
<keyword evidence="3" id="KW-1185">Reference proteome</keyword>
<evidence type="ECO:0000313" key="3">
    <source>
        <dbReference type="Proteomes" id="UP000282454"/>
    </source>
</evidence>
<dbReference type="InterPro" id="IPR001387">
    <property type="entry name" value="Cro/C1-type_HTH"/>
</dbReference>
<dbReference type="SUPFAM" id="SSF47413">
    <property type="entry name" value="lambda repressor-like DNA-binding domains"/>
    <property type="match status" value="1"/>
</dbReference>
<dbReference type="Pfam" id="PF19054">
    <property type="entry name" value="DUF5753"/>
    <property type="match status" value="1"/>
</dbReference>
<dbReference type="InterPro" id="IPR043917">
    <property type="entry name" value="DUF5753"/>
</dbReference>
<organism evidence="2 3">
    <name type="scientific">Actinokineospora cianjurensis</name>
    <dbReference type="NCBI Taxonomy" id="585224"/>
    <lineage>
        <taxon>Bacteria</taxon>
        <taxon>Bacillati</taxon>
        <taxon>Actinomycetota</taxon>
        <taxon>Actinomycetes</taxon>
        <taxon>Pseudonocardiales</taxon>
        <taxon>Pseudonocardiaceae</taxon>
        <taxon>Actinokineospora</taxon>
    </lineage>
</organism>
<dbReference type="Pfam" id="PF13560">
    <property type="entry name" value="HTH_31"/>
    <property type="match status" value="1"/>
</dbReference>
<gene>
    <name evidence="2" type="ORF">CLV68_1288</name>
</gene>